<evidence type="ECO:0000313" key="2">
    <source>
        <dbReference type="EMBL" id="GIM81064.1"/>
    </source>
</evidence>
<gene>
    <name evidence="2" type="ORF">Aco04nite_74690</name>
</gene>
<feature type="region of interest" description="Disordered" evidence="1">
    <location>
        <begin position="162"/>
        <end position="188"/>
    </location>
</feature>
<organism evidence="2 3">
    <name type="scientific">Winogradskya consettensis</name>
    <dbReference type="NCBI Taxonomy" id="113560"/>
    <lineage>
        <taxon>Bacteria</taxon>
        <taxon>Bacillati</taxon>
        <taxon>Actinomycetota</taxon>
        <taxon>Actinomycetes</taxon>
        <taxon>Micromonosporales</taxon>
        <taxon>Micromonosporaceae</taxon>
        <taxon>Winogradskya</taxon>
    </lineage>
</organism>
<dbReference type="EMBL" id="BOQP01000046">
    <property type="protein sequence ID" value="GIM81064.1"/>
    <property type="molecule type" value="Genomic_DNA"/>
</dbReference>
<reference evidence="2" key="1">
    <citation type="submission" date="2021-03" db="EMBL/GenBank/DDBJ databases">
        <title>Whole genome shotgun sequence of Actinoplanes consettensis NBRC 14913.</title>
        <authorList>
            <person name="Komaki H."/>
            <person name="Tamura T."/>
        </authorList>
    </citation>
    <scope>NUCLEOTIDE SEQUENCE</scope>
    <source>
        <strain evidence="2">NBRC 14913</strain>
    </source>
</reference>
<keyword evidence="3" id="KW-1185">Reference proteome</keyword>
<proteinExistence type="predicted"/>
<protein>
    <submittedName>
        <fullName evidence="2">Uncharacterized protein</fullName>
    </submittedName>
</protein>
<evidence type="ECO:0000256" key="1">
    <source>
        <dbReference type="SAM" id="MobiDB-lite"/>
    </source>
</evidence>
<name>A0A919T1P2_9ACTN</name>
<evidence type="ECO:0000313" key="3">
    <source>
        <dbReference type="Proteomes" id="UP000680865"/>
    </source>
</evidence>
<dbReference type="Proteomes" id="UP000680865">
    <property type="component" value="Unassembled WGS sequence"/>
</dbReference>
<sequence>MRQDPDEVHQRVGSVERLGVGAAVAERVGLGAAVADREGLGVAVPMRVGLGAAVADRDGLGTPVAGRVEFGTGEAGAAVGAAVAPGEIGTGEAVLVAPGTGDAVDAGTGDAVAVAAVGDGTGFGVEPEVVLAYAAAEMPPMTRNAAVPTAAVTVLRIGGSPAGSMSDSRMEGRVTARKVGSRRVTPVT</sequence>
<dbReference type="AlphaFoldDB" id="A0A919T1P2"/>
<accession>A0A919T1P2</accession>
<comment type="caution">
    <text evidence="2">The sequence shown here is derived from an EMBL/GenBank/DDBJ whole genome shotgun (WGS) entry which is preliminary data.</text>
</comment>